<name>H8GYA1_DEIGI</name>
<evidence type="ECO:0000313" key="1">
    <source>
        <dbReference type="EMBL" id="AFD26029.1"/>
    </source>
</evidence>
<dbReference type="RefSeq" id="WP_014685512.1">
    <property type="nucleotide sequence ID" value="NC_017790.1"/>
</dbReference>
<organism evidence="1 2">
    <name type="scientific">Deinococcus gobiensis (strain DSM 21396 / JCM 16679 / CGMCC 1.7299 / I-0)</name>
    <dbReference type="NCBI Taxonomy" id="745776"/>
    <lineage>
        <taxon>Bacteria</taxon>
        <taxon>Thermotogati</taxon>
        <taxon>Deinococcota</taxon>
        <taxon>Deinococci</taxon>
        <taxon>Deinococcales</taxon>
        <taxon>Deinococcaceae</taxon>
        <taxon>Deinococcus</taxon>
    </lineage>
</organism>
<dbReference type="PATRIC" id="fig|745776.4.peg.2158"/>
<dbReference type="HOGENOM" id="CLU_2507151_0_0_0"/>
<dbReference type="Proteomes" id="UP000007575">
    <property type="component" value="Chromosome"/>
</dbReference>
<gene>
    <name evidence="1" type="ordered locus">DGo_CA2102</name>
</gene>
<sequence length="86" mass="9508">MLTLEGQYHVAPNKRLTISADTTGLPKGGSLTDLEALSRACLLNNGRCEVQVTTQNGVMQGTLTERPSRQFHRRLFEGYLAFPSRS</sequence>
<dbReference type="AlphaFoldDB" id="H8GYA1"/>
<reference evidence="1 2" key="1">
    <citation type="journal article" date="2012" name="PLoS ONE">
        <title>Genome sequence and transcriptome analysis of the radioresistant bacterium Deinococcus gobiensis: insights into the extreme environmental adaptations.</title>
        <authorList>
            <person name="Yuan M."/>
            <person name="Chen M."/>
            <person name="Zhang W."/>
            <person name="Lu W."/>
            <person name="Wang J."/>
            <person name="Yang M."/>
            <person name="Zhao P."/>
            <person name="Tang R."/>
            <person name="Li X."/>
            <person name="Hao Y."/>
            <person name="Zhou Z."/>
            <person name="Zhan Y."/>
            <person name="Yu H."/>
            <person name="Teng C."/>
            <person name="Yan Y."/>
            <person name="Ping S."/>
            <person name="Wang Y."/>
            <person name="Lin M."/>
        </authorList>
    </citation>
    <scope>NUCLEOTIDE SEQUENCE [LARGE SCALE GENOMIC DNA]</scope>
    <source>
        <strain evidence="1 2">I-0</strain>
    </source>
</reference>
<accession>H8GYA1</accession>
<proteinExistence type="predicted"/>
<dbReference type="EMBL" id="CP002191">
    <property type="protein sequence ID" value="AFD26029.1"/>
    <property type="molecule type" value="Genomic_DNA"/>
</dbReference>
<dbReference type="STRING" id="745776.DGo_CA2102"/>
<dbReference type="OrthoDB" id="70228at2"/>
<dbReference type="KEGG" id="dgo:DGo_CA2102"/>
<evidence type="ECO:0000313" key="2">
    <source>
        <dbReference type="Proteomes" id="UP000007575"/>
    </source>
</evidence>
<protein>
    <submittedName>
        <fullName evidence="1">Uncharacterized protein</fullName>
    </submittedName>
</protein>
<keyword evidence="2" id="KW-1185">Reference proteome</keyword>